<comment type="subcellular location">
    <subcellularLocation>
        <location evidence="2 13">Cell membrane</location>
        <topology evidence="2 13">Multi-pass membrane protein</topology>
    </subcellularLocation>
</comment>
<evidence type="ECO:0000313" key="15">
    <source>
        <dbReference type="EMBL" id="TDQ80446.1"/>
    </source>
</evidence>
<feature type="transmembrane region" description="Helical" evidence="13">
    <location>
        <begin position="118"/>
        <end position="143"/>
    </location>
</feature>
<dbReference type="GO" id="GO:0015099">
    <property type="term" value="F:nickel cation transmembrane transporter activity"/>
    <property type="evidence" value="ECO:0007669"/>
    <property type="project" value="UniProtKB-UniRule"/>
</dbReference>
<dbReference type="PANTHER" id="PTHR40659:SF1">
    <property type="entry name" value="NICKEL_COBALT EFFLUX SYSTEM RCNA"/>
    <property type="match status" value="1"/>
</dbReference>
<keyword evidence="5" id="KW-1003">Cell membrane</keyword>
<reference evidence="15 16" key="1">
    <citation type="submission" date="2019-03" db="EMBL/GenBank/DDBJ databases">
        <title>Genomic Encyclopedia of Type Strains, Phase III (KMG-III): the genomes of soil and plant-associated and newly described type strains.</title>
        <authorList>
            <person name="Whitman W."/>
        </authorList>
    </citation>
    <scope>NUCLEOTIDE SEQUENCE [LARGE SCALE GENOMIC DNA]</scope>
    <source>
        <strain evidence="15 16">CGMCC 1.7660</strain>
    </source>
</reference>
<organism evidence="15 16">
    <name type="scientific">Dongia mobilis</name>
    <dbReference type="NCBI Taxonomy" id="578943"/>
    <lineage>
        <taxon>Bacteria</taxon>
        <taxon>Pseudomonadati</taxon>
        <taxon>Pseudomonadota</taxon>
        <taxon>Alphaproteobacteria</taxon>
        <taxon>Rhodospirillales</taxon>
        <taxon>Dongiaceae</taxon>
        <taxon>Dongia</taxon>
    </lineage>
</organism>
<feature type="transmembrane region" description="Helical" evidence="13">
    <location>
        <begin position="242"/>
        <end position="266"/>
    </location>
</feature>
<evidence type="ECO:0000256" key="3">
    <source>
        <dbReference type="ARBA" id="ARBA00022426"/>
    </source>
</evidence>
<protein>
    <recommendedName>
        <fullName evidence="13">Nickel/cobalt efflux system</fullName>
    </recommendedName>
</protein>
<evidence type="ECO:0000256" key="12">
    <source>
        <dbReference type="ARBA" id="ARBA00023285"/>
    </source>
</evidence>
<dbReference type="GO" id="GO:0006824">
    <property type="term" value="P:cobalt ion transport"/>
    <property type="evidence" value="ECO:0007669"/>
    <property type="project" value="UniProtKB-KW"/>
</dbReference>
<keyword evidence="7 13" id="KW-0812">Transmembrane</keyword>
<dbReference type="GO" id="GO:0010045">
    <property type="term" value="P:response to nickel cation"/>
    <property type="evidence" value="ECO:0007669"/>
    <property type="project" value="TreeGrafter"/>
</dbReference>
<evidence type="ECO:0000256" key="10">
    <source>
        <dbReference type="ARBA" id="ARBA00023112"/>
    </source>
</evidence>
<evidence type="ECO:0000256" key="1">
    <source>
        <dbReference type="ARBA" id="ARBA00002510"/>
    </source>
</evidence>
<keyword evidence="6" id="KW-0533">Nickel</keyword>
<evidence type="ECO:0000256" key="4">
    <source>
        <dbReference type="ARBA" id="ARBA00022448"/>
    </source>
</evidence>
<dbReference type="AlphaFoldDB" id="A0A4R6WJI8"/>
<comment type="similarity">
    <text evidence="13">Belongs to the NiCoT transporter (TC 2.A.52) family.</text>
</comment>
<evidence type="ECO:0000256" key="11">
    <source>
        <dbReference type="ARBA" id="ARBA00023136"/>
    </source>
</evidence>
<proteinExistence type="inferred from homology"/>
<keyword evidence="16" id="KW-1185">Reference proteome</keyword>
<feature type="transmembrane region" description="Helical" evidence="13">
    <location>
        <begin position="76"/>
        <end position="97"/>
    </location>
</feature>
<feature type="transmembrane region" description="Helical" evidence="13">
    <location>
        <begin position="287"/>
        <end position="309"/>
    </location>
</feature>
<evidence type="ECO:0000256" key="14">
    <source>
        <dbReference type="SAM" id="SignalP"/>
    </source>
</evidence>
<evidence type="ECO:0000256" key="13">
    <source>
        <dbReference type="RuleBase" id="RU362101"/>
    </source>
</evidence>
<gene>
    <name evidence="15" type="ORF">A8950_2976</name>
</gene>
<evidence type="ECO:0000256" key="7">
    <source>
        <dbReference type="ARBA" id="ARBA00022692"/>
    </source>
</evidence>
<dbReference type="GO" id="GO:0005886">
    <property type="term" value="C:plasma membrane"/>
    <property type="evidence" value="ECO:0007669"/>
    <property type="project" value="UniProtKB-SubCell"/>
</dbReference>
<dbReference type="Proteomes" id="UP000295783">
    <property type="component" value="Unassembled WGS sequence"/>
</dbReference>
<feature type="transmembrane region" description="Helical" evidence="13">
    <location>
        <begin position="216"/>
        <end position="236"/>
    </location>
</feature>
<dbReference type="InterPro" id="IPR011541">
    <property type="entry name" value="Ni/Co_transpt_high_affinity"/>
</dbReference>
<evidence type="ECO:0000256" key="5">
    <source>
        <dbReference type="ARBA" id="ARBA00022475"/>
    </source>
</evidence>
<sequence>MRFVVLLLLLLGVGTIEARAQEASPFGGGAVAAAPEPAASGGFLQPVRHQIYAWQRDVNRALNARLVAIKRGEDRGALWAGILFAFLYGVFHALGPGHGKSVVIGYFLGREARPVRGVAMASWIAISHVVGAVVIVGLAHLVLSRALVSPTSQFFWLRVVSYGAILAIGLLMLREWWLGRDHAAHHHHHGHACNHGIGEAARDSAGGRGRRLEQRALAIAAGFVPCSGAILVLLFALANGLILAGIAMAGAIAFGMGLTLALLGIASILLRRQVSLRLPAGGYWARFLALLGPLFVIAVGGGLLVLALAGPASA</sequence>
<keyword evidence="14" id="KW-0732">Signal</keyword>
<evidence type="ECO:0000313" key="16">
    <source>
        <dbReference type="Proteomes" id="UP000295783"/>
    </source>
</evidence>
<keyword evidence="9" id="KW-0406">Ion transport</keyword>
<keyword evidence="10" id="KW-0921">Nickel transport</keyword>
<keyword evidence="4 13" id="KW-0813">Transport</keyword>
<evidence type="ECO:0000256" key="2">
    <source>
        <dbReference type="ARBA" id="ARBA00004651"/>
    </source>
</evidence>
<dbReference type="PANTHER" id="PTHR40659">
    <property type="entry name" value="NICKEL/COBALT EFFLUX SYSTEM RCNA"/>
    <property type="match status" value="1"/>
</dbReference>
<dbReference type="Pfam" id="PF03824">
    <property type="entry name" value="NicO"/>
    <property type="match status" value="1"/>
</dbReference>
<feature type="transmembrane region" description="Helical" evidence="13">
    <location>
        <begin position="155"/>
        <end position="173"/>
    </location>
</feature>
<name>A0A4R6WJI8_9PROT</name>
<dbReference type="InterPro" id="IPR051224">
    <property type="entry name" value="NiCoT_RcnA"/>
</dbReference>
<accession>A0A4R6WJI8</accession>
<comment type="caution">
    <text evidence="15">The sequence shown here is derived from an EMBL/GenBank/DDBJ whole genome shotgun (WGS) entry which is preliminary data.</text>
</comment>
<dbReference type="GO" id="GO:0046583">
    <property type="term" value="F:monoatomic cation efflux transmembrane transporter activity"/>
    <property type="evidence" value="ECO:0007669"/>
    <property type="project" value="TreeGrafter"/>
</dbReference>
<dbReference type="EMBL" id="SNYW01000011">
    <property type="protein sequence ID" value="TDQ80446.1"/>
    <property type="molecule type" value="Genomic_DNA"/>
</dbReference>
<evidence type="ECO:0000256" key="9">
    <source>
        <dbReference type="ARBA" id="ARBA00023065"/>
    </source>
</evidence>
<dbReference type="RefSeq" id="WP_166645198.1">
    <property type="nucleotide sequence ID" value="NZ_SNYW01000011.1"/>
</dbReference>
<evidence type="ECO:0000256" key="8">
    <source>
        <dbReference type="ARBA" id="ARBA00022989"/>
    </source>
</evidence>
<dbReference type="GO" id="GO:0032025">
    <property type="term" value="P:response to cobalt ion"/>
    <property type="evidence" value="ECO:0007669"/>
    <property type="project" value="TreeGrafter"/>
</dbReference>
<keyword evidence="8 13" id="KW-1133">Transmembrane helix</keyword>
<comment type="function">
    <text evidence="1">Efflux system for nickel and cobalt.</text>
</comment>
<keyword evidence="11 13" id="KW-0472">Membrane</keyword>
<evidence type="ECO:0000256" key="6">
    <source>
        <dbReference type="ARBA" id="ARBA00022596"/>
    </source>
</evidence>
<keyword evidence="3" id="KW-0171">Cobalt transport</keyword>
<feature type="chain" id="PRO_5020356154" description="Nickel/cobalt efflux system" evidence="14">
    <location>
        <begin position="21"/>
        <end position="314"/>
    </location>
</feature>
<feature type="signal peptide" evidence="14">
    <location>
        <begin position="1"/>
        <end position="20"/>
    </location>
</feature>
<keyword evidence="12" id="KW-0170">Cobalt</keyword>